<keyword evidence="8" id="KW-0675">Receptor</keyword>
<feature type="transmembrane region" description="Helical" evidence="10">
    <location>
        <begin position="711"/>
        <end position="729"/>
    </location>
</feature>
<evidence type="ECO:0000256" key="4">
    <source>
        <dbReference type="ARBA" id="ARBA00022692"/>
    </source>
</evidence>
<evidence type="ECO:0000256" key="2">
    <source>
        <dbReference type="ARBA" id="ARBA00022475"/>
    </source>
</evidence>
<dbReference type="RefSeq" id="XP_026674957.1">
    <property type="nucleotide sequence ID" value="XM_026819156.1"/>
</dbReference>
<dbReference type="KEGG" id="ccal:108631831"/>
<proteinExistence type="predicted"/>
<dbReference type="PANTHER" id="PTHR21137">
    <property type="entry name" value="ODORANT RECEPTOR"/>
    <property type="match status" value="1"/>
</dbReference>
<keyword evidence="2" id="KW-1003">Cell membrane</keyword>
<evidence type="ECO:0000256" key="1">
    <source>
        <dbReference type="ARBA" id="ARBA00004651"/>
    </source>
</evidence>
<protein>
    <submittedName>
        <fullName evidence="12">Uncharacterized protein LOC108631831</fullName>
    </submittedName>
</protein>
<dbReference type="GO" id="GO:0005886">
    <property type="term" value="C:plasma membrane"/>
    <property type="evidence" value="ECO:0007669"/>
    <property type="project" value="UniProtKB-SubCell"/>
</dbReference>
<feature type="transmembrane region" description="Helical" evidence="10">
    <location>
        <begin position="675"/>
        <end position="699"/>
    </location>
</feature>
<organism evidence="11 12">
    <name type="scientific">Ceratina calcarata</name>
    <dbReference type="NCBI Taxonomy" id="156304"/>
    <lineage>
        <taxon>Eukaryota</taxon>
        <taxon>Metazoa</taxon>
        <taxon>Ecdysozoa</taxon>
        <taxon>Arthropoda</taxon>
        <taxon>Hexapoda</taxon>
        <taxon>Insecta</taxon>
        <taxon>Pterygota</taxon>
        <taxon>Neoptera</taxon>
        <taxon>Endopterygota</taxon>
        <taxon>Hymenoptera</taxon>
        <taxon>Apocrita</taxon>
        <taxon>Aculeata</taxon>
        <taxon>Apoidea</taxon>
        <taxon>Anthophila</taxon>
        <taxon>Apidae</taxon>
        <taxon>Ceratina</taxon>
        <taxon>Zadontomerus</taxon>
    </lineage>
</organism>
<dbReference type="GO" id="GO:0005549">
    <property type="term" value="F:odorant binding"/>
    <property type="evidence" value="ECO:0007669"/>
    <property type="project" value="InterPro"/>
</dbReference>
<keyword evidence="9" id="KW-0807">Transducer</keyword>
<keyword evidence="11" id="KW-1185">Reference proteome</keyword>
<evidence type="ECO:0000313" key="11">
    <source>
        <dbReference type="Proteomes" id="UP000694925"/>
    </source>
</evidence>
<reference evidence="12" key="1">
    <citation type="submission" date="2025-08" db="UniProtKB">
        <authorList>
            <consortium name="RefSeq"/>
        </authorList>
    </citation>
    <scope>IDENTIFICATION</scope>
    <source>
        <tissue evidence="12">Whole body</tissue>
    </source>
</reference>
<evidence type="ECO:0000256" key="10">
    <source>
        <dbReference type="SAM" id="Phobius"/>
    </source>
</evidence>
<name>A0AAJ7SBG9_9HYME</name>
<evidence type="ECO:0000256" key="7">
    <source>
        <dbReference type="ARBA" id="ARBA00023136"/>
    </source>
</evidence>
<sequence length="811" mass="93189">MTTKEKPDLSITVTSFYMKLTGFWLTSSRSEERKMKFAIMYAIFTLIIGILVEGRDFYFTWGDRSYGMYLACNMLTVIVILIKVLISCTRKAKLLSLIQYAQTNFWHSNYDPYEQSIVDNCKHTCVLLVCVFNFFAQGTIVCYVVTPIVANIGKNESERVLPFHMPVSDLPLSMTPYFEVAFAVQVAILYQLGVMYICFDNFLCIINLHTASQFRILQYRLKNTGMINREEKYKISEKKPNSTDIYSLFKNTIQQHQALINYCRLLEEVFSPMVLGQVLLFSLLICLDGYLIVMEDAPGSRRLVFGFHISGCFCQLLMFTYSCDCLIQESTKVAHAGYGSFWPLLPLDHNGRMIRKDLLFIIMRAKVPCCLTASGFAVVSLETYAGILSTAVSYFTLLRNQSTFVMRAARNKDISIAWTSFLLKIAGLWLADNEDEKRHRKFALMYTINTILIGTLIAFRDIYFSWGNFSDCVYIACNISYLAIDLFKISVLYAHRREFYDLIRFMQKTFWNAKYNTDEKLILNDGKRLCVIFTIIVTFCTQGTCTGYMVTPLIANIGRNESERMLPFNMWVDFPTSMSPYFEILFTVQVRNNILCVYHVGMCSMCFDSVLCIANLHAVIQFRILRHRLINLTSDVAKDADLESSDYMNAVNDKLKQYVRRHQIITEFCKELENIFSLIVLGQVLFISLVLCLVGYQLFLMETPPARHVSLMLNMVVLLCQLYMLTYSCDLLMRQSMDVANAVYSTQWQSMPMSIVGKNLRRNVKMIILRSNKPCCLTTSGFSIVSLETYTSVLSTAMSCFTLLRESSAEL</sequence>
<evidence type="ECO:0000256" key="3">
    <source>
        <dbReference type="ARBA" id="ARBA00022606"/>
    </source>
</evidence>
<keyword evidence="7 10" id="KW-0472">Membrane</keyword>
<dbReference type="GO" id="GO:0004984">
    <property type="term" value="F:olfactory receptor activity"/>
    <property type="evidence" value="ECO:0007669"/>
    <property type="project" value="InterPro"/>
</dbReference>
<feature type="transmembrane region" description="Helical" evidence="10">
    <location>
        <begin position="66"/>
        <end position="86"/>
    </location>
</feature>
<feature type="transmembrane region" description="Helical" evidence="10">
    <location>
        <begin position="274"/>
        <end position="293"/>
    </location>
</feature>
<feature type="transmembrane region" description="Helical" evidence="10">
    <location>
        <begin position="529"/>
        <end position="550"/>
    </location>
</feature>
<gene>
    <name evidence="12" type="primary">LOC108631831</name>
</gene>
<dbReference type="GO" id="GO:0007165">
    <property type="term" value="P:signal transduction"/>
    <property type="evidence" value="ECO:0007669"/>
    <property type="project" value="UniProtKB-KW"/>
</dbReference>
<feature type="transmembrane region" description="Helical" evidence="10">
    <location>
        <begin position="597"/>
        <end position="620"/>
    </location>
</feature>
<feature type="transmembrane region" description="Helical" evidence="10">
    <location>
        <begin position="414"/>
        <end position="431"/>
    </location>
</feature>
<dbReference type="PANTHER" id="PTHR21137:SF3">
    <property type="entry name" value="ODORANT RECEPTOR 30A-RELATED"/>
    <property type="match status" value="1"/>
</dbReference>
<feature type="transmembrane region" description="Helical" evidence="10">
    <location>
        <begin position="472"/>
        <end position="494"/>
    </location>
</feature>
<feature type="transmembrane region" description="Helical" evidence="10">
    <location>
        <begin position="180"/>
        <end position="199"/>
    </location>
</feature>
<feature type="transmembrane region" description="Helical" evidence="10">
    <location>
        <begin position="443"/>
        <end position="466"/>
    </location>
</feature>
<dbReference type="Pfam" id="PF02949">
    <property type="entry name" value="7tm_6"/>
    <property type="match status" value="2"/>
</dbReference>
<evidence type="ECO:0000256" key="6">
    <source>
        <dbReference type="ARBA" id="ARBA00022989"/>
    </source>
</evidence>
<accession>A0AAJ7SBG9</accession>
<dbReference type="GeneID" id="108631831"/>
<comment type="subcellular location">
    <subcellularLocation>
        <location evidence="1">Cell membrane</location>
        <topology evidence="1">Multi-pass membrane protein</topology>
    </subcellularLocation>
</comment>
<evidence type="ECO:0000313" key="12">
    <source>
        <dbReference type="RefSeq" id="XP_026674957.1"/>
    </source>
</evidence>
<keyword evidence="4 10" id="KW-0812">Transmembrane</keyword>
<feature type="transmembrane region" description="Helical" evidence="10">
    <location>
        <begin position="125"/>
        <end position="150"/>
    </location>
</feature>
<keyword evidence="6 10" id="KW-1133">Transmembrane helix</keyword>
<feature type="transmembrane region" description="Helical" evidence="10">
    <location>
        <begin position="305"/>
        <end position="323"/>
    </location>
</feature>
<dbReference type="Proteomes" id="UP000694925">
    <property type="component" value="Unplaced"/>
</dbReference>
<evidence type="ECO:0000256" key="8">
    <source>
        <dbReference type="ARBA" id="ARBA00023170"/>
    </source>
</evidence>
<keyword evidence="3" id="KW-0716">Sensory transduction</keyword>
<evidence type="ECO:0000256" key="9">
    <source>
        <dbReference type="ARBA" id="ARBA00023224"/>
    </source>
</evidence>
<dbReference type="AlphaFoldDB" id="A0AAJ7SBG9"/>
<dbReference type="InterPro" id="IPR004117">
    <property type="entry name" value="7tm6_olfct_rcpt"/>
</dbReference>
<feature type="transmembrane region" description="Helical" evidence="10">
    <location>
        <begin position="369"/>
        <end position="394"/>
    </location>
</feature>
<keyword evidence="5" id="KW-0552">Olfaction</keyword>
<feature type="transmembrane region" description="Helical" evidence="10">
    <location>
        <begin position="37"/>
        <end position="54"/>
    </location>
</feature>
<evidence type="ECO:0000256" key="5">
    <source>
        <dbReference type="ARBA" id="ARBA00022725"/>
    </source>
</evidence>